<dbReference type="EMBL" id="OU900094">
    <property type="protein sequence ID" value="CAG9854978.1"/>
    <property type="molecule type" value="Genomic_DNA"/>
</dbReference>
<name>A0A9N9TGZ5_PHYSR</name>
<dbReference type="PANTHER" id="PTHR21661">
    <property type="entry name" value="EPOXIDE HYDROLASE 1-RELATED"/>
    <property type="match status" value="1"/>
</dbReference>
<dbReference type="EC" id="3.3.2.9" evidence="6"/>
<keyword evidence="4 6" id="KW-0058">Aromatic hydrocarbons catabolism</keyword>
<comment type="catalytic activity">
    <reaction evidence="6">
        <text>cis-stilbene oxide + H2O = (1R,2R)-hydrobenzoin</text>
        <dbReference type="Rhea" id="RHEA:23900"/>
        <dbReference type="ChEBI" id="CHEBI:15377"/>
        <dbReference type="ChEBI" id="CHEBI:50004"/>
        <dbReference type="ChEBI" id="CHEBI:50014"/>
        <dbReference type="EC" id="3.3.2.9"/>
    </reaction>
</comment>
<dbReference type="GO" id="GO:0097176">
    <property type="term" value="P:epoxide metabolic process"/>
    <property type="evidence" value="ECO:0007669"/>
    <property type="project" value="TreeGrafter"/>
</dbReference>
<evidence type="ECO:0000256" key="5">
    <source>
        <dbReference type="ARBA" id="ARBA00022801"/>
    </source>
</evidence>
<dbReference type="InterPro" id="IPR000639">
    <property type="entry name" value="Epox_hydrolase-like"/>
</dbReference>
<comment type="similarity">
    <text evidence="3 6">Belongs to the peptidase S33 family.</text>
</comment>
<comment type="function">
    <text evidence="6">Catalyzes juvenile hormone hydrolysis.</text>
</comment>
<feature type="active site" description="Proton donor" evidence="7">
    <location>
        <position position="368"/>
    </location>
</feature>
<dbReference type="OrthoDB" id="7130006at2759"/>
<comment type="subcellular location">
    <subcellularLocation>
        <location evidence="6">Endoplasmic reticulum membrane</location>
    </subcellularLocation>
    <subcellularLocation>
        <location evidence="2">Microsome membrane</location>
        <topology evidence="2">Single-pass membrane protein</topology>
    </subcellularLocation>
</comment>
<dbReference type="InterPro" id="IPR016292">
    <property type="entry name" value="Epoxide_hydrolase"/>
</dbReference>
<keyword evidence="6" id="KW-0472">Membrane</keyword>
<dbReference type="InterPro" id="IPR010497">
    <property type="entry name" value="Epoxide_hydro_N"/>
</dbReference>
<feature type="active site" description="Nucleophile" evidence="7">
    <location>
        <position position="223"/>
    </location>
</feature>
<dbReference type="PANTHER" id="PTHR21661:SF35">
    <property type="entry name" value="EPOXIDE HYDROLASE"/>
    <property type="match status" value="1"/>
</dbReference>
<dbReference type="Proteomes" id="UP001153712">
    <property type="component" value="Chromosome 1"/>
</dbReference>
<organism evidence="9 10">
    <name type="scientific">Phyllotreta striolata</name>
    <name type="common">Striped flea beetle</name>
    <name type="synonym">Crioceris striolata</name>
    <dbReference type="NCBI Taxonomy" id="444603"/>
    <lineage>
        <taxon>Eukaryota</taxon>
        <taxon>Metazoa</taxon>
        <taxon>Ecdysozoa</taxon>
        <taxon>Arthropoda</taxon>
        <taxon>Hexapoda</taxon>
        <taxon>Insecta</taxon>
        <taxon>Pterygota</taxon>
        <taxon>Neoptera</taxon>
        <taxon>Endopterygota</taxon>
        <taxon>Coleoptera</taxon>
        <taxon>Polyphaga</taxon>
        <taxon>Cucujiformia</taxon>
        <taxon>Chrysomeloidea</taxon>
        <taxon>Chrysomelidae</taxon>
        <taxon>Galerucinae</taxon>
        <taxon>Alticini</taxon>
        <taxon>Phyllotreta</taxon>
    </lineage>
</organism>
<feature type="domain" description="Epoxide hydrolase N-terminal" evidence="8">
    <location>
        <begin position="48"/>
        <end position="157"/>
    </location>
</feature>
<protein>
    <recommendedName>
        <fullName evidence="6">Epoxide hydrolase</fullName>
        <ecNumber evidence="6">3.3.2.9</ecNumber>
    </recommendedName>
</protein>
<evidence type="ECO:0000256" key="1">
    <source>
        <dbReference type="ARBA" id="ARBA00000221"/>
    </source>
</evidence>
<sequence length="439" mass="50780">MWKLLSLVVLVVVFVFLYVKTVVDFNKNVQVEETWWKLTKPLVEDTVIKPFKINVSNETLNDLKERLQNALPFEKSLTFDQNYGINEVLLNTVIDFWKKQYRWREREVFLNKYPQYFTNIQGLDIHYIHVKSSKCEDNNKVVTLLLLHGWPGSIRDFYELISLLEVPDDGRKFSFEIIVPSLPGYGFSEAPELPGLSTPQMAVILKNLMSRLNIEKYYIHGVDWGAFIASHMAALYPEKITGVHSSVCWLNVPSAYARLVLFSAFPSLILDGKYEHLVYPLVDKVEFFVQESGYLHLQATKPDTIGIALRDNPIGLAAYITEKFSTWSNPAWRNLDDGGISKYDLNKILDNIMIYWITGSITTSLRLYKEYFNQLDLSLSIDSLRKSRYKNLISLRTHENAGHFAQYEAPEVLARDIGEFIRIVEESRSKFHHSSLESN</sequence>
<evidence type="ECO:0000256" key="3">
    <source>
        <dbReference type="ARBA" id="ARBA00010088"/>
    </source>
</evidence>
<evidence type="ECO:0000256" key="4">
    <source>
        <dbReference type="ARBA" id="ARBA00022797"/>
    </source>
</evidence>
<dbReference type="GO" id="GO:0005789">
    <property type="term" value="C:endoplasmic reticulum membrane"/>
    <property type="evidence" value="ECO:0007669"/>
    <property type="project" value="UniProtKB-SubCell"/>
</dbReference>
<gene>
    <name evidence="9" type="ORF">PHYEVI_LOCUS1438</name>
</gene>
<evidence type="ECO:0000256" key="7">
    <source>
        <dbReference type="PIRSR" id="PIRSR001112-1"/>
    </source>
</evidence>
<comment type="catalytic activity">
    <reaction evidence="1 6">
        <text>1-(4-methoxyphenyl)-N-methyl-N-[(3-methyloxetan-3-yl)methyl]methanamine + H2O = 2-{[(4-methoxybenzyl)(methyl)amino]methyl}-2-methylpropane-1,3-diol</text>
        <dbReference type="Rhea" id="RHEA:55764"/>
        <dbReference type="ChEBI" id="CHEBI:15377"/>
        <dbReference type="ChEBI" id="CHEBI:139161"/>
        <dbReference type="ChEBI" id="CHEBI:139164"/>
        <dbReference type="EC" id="3.3.2.9"/>
    </reaction>
</comment>
<dbReference type="AlphaFoldDB" id="A0A9N9TGZ5"/>
<dbReference type="GO" id="GO:0033961">
    <property type="term" value="F:cis-stilbene-oxide hydrolase activity"/>
    <property type="evidence" value="ECO:0007669"/>
    <property type="project" value="UniProtKB-UniRule"/>
</dbReference>
<evidence type="ECO:0000259" key="8">
    <source>
        <dbReference type="Pfam" id="PF06441"/>
    </source>
</evidence>
<evidence type="ECO:0000256" key="2">
    <source>
        <dbReference type="ARBA" id="ARBA00004111"/>
    </source>
</evidence>
<evidence type="ECO:0000313" key="9">
    <source>
        <dbReference type="EMBL" id="CAG9854978.1"/>
    </source>
</evidence>
<dbReference type="InterPro" id="IPR029058">
    <property type="entry name" value="AB_hydrolase_fold"/>
</dbReference>
<feature type="active site" description="Proton acceptor" evidence="7">
    <location>
        <position position="403"/>
    </location>
</feature>
<dbReference type="Gene3D" id="3.40.50.1820">
    <property type="entry name" value="alpha/beta hydrolase"/>
    <property type="match status" value="1"/>
</dbReference>
<accession>A0A9N9TGZ5</accession>
<keyword evidence="6" id="KW-0256">Endoplasmic reticulum</keyword>
<reference evidence="9" key="1">
    <citation type="submission" date="2022-01" db="EMBL/GenBank/DDBJ databases">
        <authorList>
            <person name="King R."/>
        </authorList>
    </citation>
    <scope>NUCLEOTIDE SEQUENCE</scope>
</reference>
<dbReference type="SUPFAM" id="SSF53474">
    <property type="entry name" value="alpha/beta-Hydrolases"/>
    <property type="match status" value="1"/>
</dbReference>
<keyword evidence="10" id="KW-1185">Reference proteome</keyword>
<keyword evidence="5 6" id="KW-0378">Hydrolase</keyword>
<evidence type="ECO:0000313" key="10">
    <source>
        <dbReference type="Proteomes" id="UP001153712"/>
    </source>
</evidence>
<dbReference type="PIRSF" id="PIRSF001112">
    <property type="entry name" value="Epoxide_hydrolase"/>
    <property type="match status" value="1"/>
</dbReference>
<evidence type="ECO:0000256" key="6">
    <source>
        <dbReference type="PIRNR" id="PIRNR001112"/>
    </source>
</evidence>
<dbReference type="PRINTS" id="PR00412">
    <property type="entry name" value="EPOXHYDRLASE"/>
</dbReference>
<proteinExistence type="inferred from homology"/>
<dbReference type="Pfam" id="PF06441">
    <property type="entry name" value="EHN"/>
    <property type="match status" value="1"/>
</dbReference>